<sequence length="278" mass="30887">MAELELTADRREELAGLLADEQRLRAEYPKVAEYLDATPMLPGTGNDRADAAFDLRFVHYMTGGPSISTNPYWDIVAPSISEREGRRVIDGGRPRGSARLGFAQTVLQAAYAYAVPAPETLEWLRTFCGHRPLVELGAGRGYWAALLARTGLQVDAYDSQPPHTSQNPSFTRASGRPDVWLPVGDLTAFTTRSVGRRDEVLLLCWPPGWGNPMASEALNLFESHGGRRLVYIGEPRGGKTGDDAFFDALDSRWTIESEDSRFASWWNLSDRAQAWVRK</sequence>
<dbReference type="Proteomes" id="UP000565711">
    <property type="component" value="Unassembled WGS sequence"/>
</dbReference>
<dbReference type="InterPro" id="IPR029063">
    <property type="entry name" value="SAM-dependent_MTases_sf"/>
</dbReference>
<dbReference type="PANTHER" id="PTHR39290">
    <property type="entry name" value="C3H1-TYPE DOMAIN-CONTAINING PROTEIN-RELATED"/>
    <property type="match status" value="1"/>
</dbReference>
<keyword evidence="2" id="KW-1185">Reference proteome</keyword>
<name>A0A846XWX1_9NOCA</name>
<dbReference type="SUPFAM" id="SSF53335">
    <property type="entry name" value="S-adenosyl-L-methionine-dependent methyltransferases"/>
    <property type="match status" value="1"/>
</dbReference>
<evidence type="ECO:0000313" key="1">
    <source>
        <dbReference type="EMBL" id="NKY50195.1"/>
    </source>
</evidence>
<comment type="caution">
    <text evidence="1">The sequence shown here is derived from an EMBL/GenBank/DDBJ whole genome shotgun (WGS) entry which is preliminary data.</text>
</comment>
<dbReference type="PANTHER" id="PTHR39290:SF6">
    <property type="entry name" value="S-ADENOSYL-L-METHIONINE-DEPENDENT METHYLTRANSFERASES SUPERFAMILY PROTEIN"/>
    <property type="match status" value="1"/>
</dbReference>
<accession>A0A846XWX1</accession>
<proteinExistence type="predicted"/>
<evidence type="ECO:0000313" key="2">
    <source>
        <dbReference type="Proteomes" id="UP000565711"/>
    </source>
</evidence>
<dbReference type="RefSeq" id="WP_067870809.1">
    <property type="nucleotide sequence ID" value="NZ_JAAXOP010000003.1"/>
</dbReference>
<organism evidence="1 2">
    <name type="scientific">Nocardia vermiculata</name>
    <dbReference type="NCBI Taxonomy" id="257274"/>
    <lineage>
        <taxon>Bacteria</taxon>
        <taxon>Bacillati</taxon>
        <taxon>Actinomycetota</taxon>
        <taxon>Actinomycetes</taxon>
        <taxon>Mycobacteriales</taxon>
        <taxon>Nocardiaceae</taxon>
        <taxon>Nocardia</taxon>
    </lineage>
</organism>
<dbReference type="AlphaFoldDB" id="A0A846XWX1"/>
<reference evidence="1 2" key="1">
    <citation type="submission" date="2020-04" db="EMBL/GenBank/DDBJ databases">
        <title>MicrobeNet Type strains.</title>
        <authorList>
            <person name="Nicholson A.C."/>
        </authorList>
    </citation>
    <scope>NUCLEOTIDE SEQUENCE [LARGE SCALE GENOMIC DNA]</scope>
    <source>
        <strain evidence="1 2">JCM 12354</strain>
    </source>
</reference>
<dbReference type="EMBL" id="JAAXOP010000003">
    <property type="protein sequence ID" value="NKY50195.1"/>
    <property type="molecule type" value="Genomic_DNA"/>
</dbReference>
<protein>
    <submittedName>
        <fullName evidence="1">Uncharacterized protein</fullName>
    </submittedName>
</protein>
<gene>
    <name evidence="1" type="ORF">HGA08_08245</name>
</gene>